<accession>A0A9W6NQA6</accession>
<dbReference type="Proteomes" id="UP001143480">
    <property type="component" value="Unassembled WGS sequence"/>
</dbReference>
<evidence type="ECO:0000313" key="1">
    <source>
        <dbReference type="EMBL" id="GLL05143.1"/>
    </source>
</evidence>
<proteinExistence type="predicted"/>
<name>A0A9W6NQA6_9ACTN</name>
<comment type="caution">
    <text evidence="1">The sequence shown here is derived from an EMBL/GenBank/DDBJ whole genome shotgun (WGS) entry which is preliminary data.</text>
</comment>
<organism evidence="1 2">
    <name type="scientific">Dactylosporangium matsuzakiense</name>
    <dbReference type="NCBI Taxonomy" id="53360"/>
    <lineage>
        <taxon>Bacteria</taxon>
        <taxon>Bacillati</taxon>
        <taxon>Actinomycetota</taxon>
        <taxon>Actinomycetes</taxon>
        <taxon>Micromonosporales</taxon>
        <taxon>Micromonosporaceae</taxon>
        <taxon>Dactylosporangium</taxon>
    </lineage>
</organism>
<protein>
    <submittedName>
        <fullName evidence="1">Uncharacterized protein</fullName>
    </submittedName>
</protein>
<dbReference type="EMBL" id="BSFP01000053">
    <property type="protein sequence ID" value="GLL05143.1"/>
    <property type="molecule type" value="Genomic_DNA"/>
</dbReference>
<dbReference type="AlphaFoldDB" id="A0A9W6NQA6"/>
<gene>
    <name evidence="1" type="ORF">GCM10017581_068900</name>
</gene>
<evidence type="ECO:0000313" key="2">
    <source>
        <dbReference type="Proteomes" id="UP001143480"/>
    </source>
</evidence>
<sequence>MRPGAPYHGYFASAFQPFTAASNTLTYLSATVGSGGAAPGSAVPGWTLTLRLCTTSTCAQVLAEAHPTIVNYGETAADIGDVAVTTGATYYLVWYQPPQVNGATWVTYWWAGGPTVTASDQMQGAVCGYNR</sequence>
<dbReference type="RefSeq" id="WP_271189815.1">
    <property type="nucleotide sequence ID" value="NZ_BSFP01000053.1"/>
</dbReference>
<keyword evidence="2" id="KW-1185">Reference proteome</keyword>
<reference evidence="1" key="2">
    <citation type="submission" date="2023-01" db="EMBL/GenBank/DDBJ databases">
        <authorList>
            <person name="Sun Q."/>
            <person name="Evtushenko L."/>
        </authorList>
    </citation>
    <scope>NUCLEOTIDE SEQUENCE</scope>
    <source>
        <strain evidence="1">VKM Ac-1321</strain>
    </source>
</reference>
<reference evidence="1" key="1">
    <citation type="journal article" date="2014" name="Int. J. Syst. Evol. Microbiol.">
        <title>Complete genome sequence of Corynebacterium casei LMG S-19264T (=DSM 44701T), isolated from a smear-ripened cheese.</title>
        <authorList>
            <consortium name="US DOE Joint Genome Institute (JGI-PGF)"/>
            <person name="Walter F."/>
            <person name="Albersmeier A."/>
            <person name="Kalinowski J."/>
            <person name="Ruckert C."/>
        </authorList>
    </citation>
    <scope>NUCLEOTIDE SEQUENCE</scope>
    <source>
        <strain evidence="1">VKM Ac-1321</strain>
    </source>
</reference>